<dbReference type="Pfam" id="PF17147">
    <property type="entry name" value="PFOR_II"/>
    <property type="match status" value="1"/>
</dbReference>
<dbReference type="PROSITE" id="PS00198">
    <property type="entry name" value="4FE4S_FER_1"/>
    <property type="match status" value="1"/>
</dbReference>
<dbReference type="EC" id="1.2.1.51" evidence="10"/>
<evidence type="ECO:0000256" key="12">
    <source>
        <dbReference type="PIRSR" id="PIRSR000159-50"/>
    </source>
</evidence>
<dbReference type="InterPro" id="IPR019752">
    <property type="entry name" value="Pyrv/ketoisovalerate_OxRed_cat"/>
</dbReference>
<proteinExistence type="inferred from homology"/>
<keyword evidence="14" id="KW-0670">Pyruvate</keyword>
<evidence type="ECO:0000256" key="8">
    <source>
        <dbReference type="ARBA" id="ARBA00053024"/>
    </source>
</evidence>
<evidence type="ECO:0000313" key="15">
    <source>
        <dbReference type="Proteomes" id="UP001146793"/>
    </source>
</evidence>
<feature type="binding site" evidence="12">
    <location>
        <position position="866"/>
    </location>
    <ligand>
        <name>[4Fe-4S] cluster</name>
        <dbReference type="ChEBI" id="CHEBI:49883"/>
        <label>3</label>
    </ligand>
</feature>
<dbReference type="GO" id="GO:0050243">
    <property type="term" value="F:pyruvate dehydrogenase (NADP+) activity"/>
    <property type="evidence" value="ECO:0007669"/>
    <property type="project" value="UniProtKB-EC"/>
</dbReference>
<dbReference type="Pfam" id="PF10371">
    <property type="entry name" value="EKR"/>
    <property type="match status" value="1"/>
</dbReference>
<dbReference type="SUPFAM" id="SSF52518">
    <property type="entry name" value="Thiamin diphosphate-binding fold (THDP-binding)"/>
    <property type="match status" value="2"/>
</dbReference>
<dbReference type="GO" id="GO:0006979">
    <property type="term" value="P:response to oxidative stress"/>
    <property type="evidence" value="ECO:0007669"/>
    <property type="project" value="TreeGrafter"/>
</dbReference>
<dbReference type="GO" id="GO:0005506">
    <property type="term" value="F:iron ion binding"/>
    <property type="evidence" value="ECO:0007669"/>
    <property type="project" value="InterPro"/>
</dbReference>
<evidence type="ECO:0000256" key="9">
    <source>
        <dbReference type="ARBA" id="ARBA00061065"/>
    </source>
</evidence>
<dbReference type="Gene3D" id="3.30.70.20">
    <property type="match status" value="1"/>
</dbReference>
<gene>
    <name evidence="14" type="ORF">M0812_07170</name>
</gene>
<dbReference type="SMART" id="SM00890">
    <property type="entry name" value="EKR"/>
    <property type="match status" value="1"/>
</dbReference>
<comment type="cofactor">
    <cofactor evidence="12">
        <name>[4Fe-4S] cluster</name>
        <dbReference type="ChEBI" id="CHEBI:49883"/>
    </cofactor>
    <text evidence="12">Binds 3 [4Fe-4S] clusters per subunit.</text>
</comment>
<evidence type="ECO:0000259" key="13">
    <source>
        <dbReference type="PROSITE" id="PS51379"/>
    </source>
</evidence>
<feature type="binding site" evidence="12">
    <location>
        <position position="716"/>
    </location>
    <ligand>
        <name>[4Fe-4S] cluster</name>
        <dbReference type="ChEBI" id="CHEBI:49883"/>
        <label>1</label>
    </ligand>
</feature>
<dbReference type="InterPro" id="IPR033412">
    <property type="entry name" value="PFOR_II"/>
</dbReference>
<dbReference type="Gene3D" id="4.10.780.10">
    <property type="entry name" value="Pyruvate-flavodoxin oxidoreductase, EKR domain"/>
    <property type="match status" value="1"/>
</dbReference>
<dbReference type="CDD" id="cd03377">
    <property type="entry name" value="TPP_PFOR_PNO"/>
    <property type="match status" value="1"/>
</dbReference>
<dbReference type="EMBL" id="JANTQA010000012">
    <property type="protein sequence ID" value="KAJ3450974.1"/>
    <property type="molecule type" value="Genomic_DNA"/>
</dbReference>
<reference evidence="14" key="1">
    <citation type="submission" date="2022-08" db="EMBL/GenBank/DDBJ databases">
        <title>Novel sulphate-reducing endosymbionts in the free-living metamonad Anaeramoeba.</title>
        <authorList>
            <person name="Jerlstrom-Hultqvist J."/>
            <person name="Cepicka I."/>
            <person name="Gallot-Lavallee L."/>
            <person name="Salas-Leiva D."/>
            <person name="Curtis B.A."/>
            <person name="Zahonova K."/>
            <person name="Pipaliya S."/>
            <person name="Dacks J."/>
            <person name="Roger A.J."/>
        </authorList>
    </citation>
    <scope>NUCLEOTIDE SEQUENCE</scope>
    <source>
        <strain evidence="14">Busselton2</strain>
    </source>
</reference>
<dbReference type="Proteomes" id="UP001146793">
    <property type="component" value="Unassembled WGS sequence"/>
</dbReference>
<feature type="binding site" evidence="12">
    <location>
        <position position="719"/>
    </location>
    <ligand>
        <name>[4Fe-4S] cluster</name>
        <dbReference type="ChEBI" id="CHEBI:49883"/>
        <label>1</label>
    </ligand>
</feature>
<comment type="caution">
    <text evidence="14">The sequence shown here is derived from an EMBL/GenBank/DDBJ whole genome shotgun (WGS) entry which is preliminary data.</text>
</comment>
<dbReference type="SUPFAM" id="SSF54862">
    <property type="entry name" value="4Fe-4S ferredoxins"/>
    <property type="match status" value="1"/>
</dbReference>
<feature type="binding site" evidence="12">
    <location>
        <position position="722"/>
    </location>
    <ligand>
        <name>[4Fe-4S] cluster</name>
        <dbReference type="ChEBI" id="CHEBI:49883"/>
        <label>1</label>
    </ligand>
</feature>
<dbReference type="Pfam" id="PF01855">
    <property type="entry name" value="POR_N"/>
    <property type="match status" value="1"/>
</dbReference>
<dbReference type="InterPro" id="IPR037112">
    <property type="entry name" value="Pyrv-flavodox_OxR_EKR_sf"/>
</dbReference>
<keyword evidence="6 12" id="KW-0408">Iron</keyword>
<name>A0AAV8A9Q5_9EUKA</name>
<dbReference type="FunFam" id="3.40.50.970:FF:000012">
    <property type="entry name" value="Pyruvate:ferredoxin (Flavodoxin) oxidoreductase"/>
    <property type="match status" value="1"/>
</dbReference>
<sequence>MFNIARQHSFKSSFFPAKSLILRLASKSKNIEPMDGNLAAAYIGYALSDTAFIYPITPSSPMGEVVDEWSARGIKNIFGQPVDVTEMQSEGGAAGAVHGSCSAGSLTSTYTASQGLLLMLPNMYKIAGEMMPCVFHVAARALAGQALSIFGDHADVMACRTAGFGLLSSGNPQEAMDLGLVAHLASIKSRLPFVHFFEGFRVSHEINSVEKIPYDTIKSLVDHKQVEKIRKFAMNPEFPHMRGSSQGPDVYFQIVEAANKYYDELPKYVKEAMEEVGRITGRSYKLFDYTGPKDAKNVIVILGSGGGVCEELVNKMGDKLSLGVLKVRLYRPFVVKDFVNTLPSSVERIAVLDRTKEPGAVGEPLYLDVVTALDQENLRKKITVVGGRYGLGSKDFTPAMVKSVYDNLVLQKPKNGFTIGIIDDVTNTSLEIGEPINCVPEGTQQCMFWGLGSDGTVGANKNAIKIIVNNTDLYGQGYFAYSAHKSGGLTMSHLRFGPNPINSPYLITHANYVACHCPLYVTKYDLLKPAKQDAIFVLNCPWETIEELEKNLPGSLKRRIVEKNVDFYVINASKIAEEVGLIGRINMIMQSVFFKLSKVLPEKQAFDLLKKAIKKSYQKFGQDIVDKNIQMVDMGITKYKRISYPESWKDAELEEPEDLSVFPEFVREVVKPMSSLKGDDIPVSKFPVGGFLPLGTSQYDKRGVAAKVPKWDPKNCIQCNLCSFVCPHGTIRPFLYDEEADKKSSETFVGLDAVGVKGRNDLKFRIQVTPLDCQGCGLCANICPQNCLEMIPIEESKKTEIENWEYARSLPSYSHLFKRENVKGSQFYQPLLEFSGACAGCGETPYIKLITQLYGEQMMIANATGCTSIWGLSYPNTPYCQNEEGHGPTWGNSLFEDNAEYGLGMAKASKHQRRQLRNLVDEALECKDLPRDVKDLFVDWKEKMWDLRESKKLADKIKIAIKPYKDQGEIMKKIWIKRDLFSKKCQFIIGGDGWAYDIGYGGLDHALASGEDINVIVLDTEVYSNTGGQASKSTPRSGVAKFTYNGKPTKKKDLGRMAMTYGDVYVASVSLANLNHFVKSVKEAVEYPGPSLIITYSHCIAHGAKGGLTTGIETQQQGVKVGYWPLYRYNPTNKKKGKNPFSLDSKKPKIEKLFDFLDKEARFRSLKSSFPEQAKIKQQQLKEDIMDRYNGYVQLANAYKKKKKNKKK</sequence>
<organism evidence="14 15">
    <name type="scientific">Anaeramoeba flamelloides</name>
    <dbReference type="NCBI Taxonomy" id="1746091"/>
    <lineage>
        <taxon>Eukaryota</taxon>
        <taxon>Metamonada</taxon>
        <taxon>Anaeramoebidae</taxon>
        <taxon>Anaeramoeba</taxon>
    </lineage>
</organism>
<dbReference type="InterPro" id="IPR017900">
    <property type="entry name" value="4Fe4S_Fe_S_CS"/>
</dbReference>
<dbReference type="Gene3D" id="3.40.50.970">
    <property type="match status" value="2"/>
</dbReference>
<feature type="domain" description="4Fe-4S ferredoxin-type" evidence="13">
    <location>
        <begin position="764"/>
        <end position="793"/>
    </location>
</feature>
<dbReference type="InterPro" id="IPR009014">
    <property type="entry name" value="Transketo_C/PFOR_II"/>
</dbReference>
<protein>
    <recommendedName>
        <fullName evidence="10">pyruvate dehydrogenase (NADP(+))</fullName>
        <ecNumber evidence="10">1.2.1.51</ecNumber>
    </recommendedName>
    <alternativeName>
        <fullName evidence="11">Pyruvate:NADP(+) oxidoreductase</fullName>
    </alternativeName>
</protein>
<dbReference type="Pfam" id="PF02775">
    <property type="entry name" value="TPP_enzyme_C"/>
    <property type="match status" value="1"/>
</dbReference>
<dbReference type="InterPro" id="IPR019456">
    <property type="entry name" value="Pyrv-flavodox_OxRtase_EKR"/>
</dbReference>
<keyword evidence="3 12" id="KW-0479">Metal-binding</keyword>
<dbReference type="PANTHER" id="PTHR32154:SF0">
    <property type="entry name" value="PYRUVATE-FLAVODOXIN OXIDOREDUCTASE-RELATED"/>
    <property type="match status" value="1"/>
</dbReference>
<keyword evidence="2 12" id="KW-0004">4Fe-4S</keyword>
<feature type="binding site" evidence="12">
    <location>
        <position position="773"/>
    </location>
    <ligand>
        <name>[4Fe-4S] cluster</name>
        <dbReference type="ChEBI" id="CHEBI:49883"/>
        <label>2</label>
    </ligand>
</feature>
<dbReference type="InterPro" id="IPR017896">
    <property type="entry name" value="4Fe4S_Fe-S-bd"/>
</dbReference>
<dbReference type="InterPro" id="IPR002880">
    <property type="entry name" value="Pyrv_Fd/Flavodoxin_OxRdtase_N"/>
</dbReference>
<dbReference type="PIRSF" id="PIRSF000159">
    <property type="entry name" value="NifJ"/>
    <property type="match status" value="1"/>
</dbReference>
<dbReference type="FunFam" id="3.30.70.20:FF:000022">
    <property type="entry name" value="Pyruvate:ferredoxin (Flavodoxin) oxidoreductase"/>
    <property type="match status" value="1"/>
</dbReference>
<feature type="binding site" evidence="12">
    <location>
        <position position="783"/>
    </location>
    <ligand>
        <name>[4Fe-4S] cluster</name>
        <dbReference type="ChEBI" id="CHEBI:49883"/>
        <label>1</label>
    </ligand>
</feature>
<dbReference type="InterPro" id="IPR050722">
    <property type="entry name" value="Pyruvate:ferred/Flavod_OxRd"/>
</dbReference>
<dbReference type="NCBIfam" id="TIGR02176">
    <property type="entry name" value="pyruv_ox_red"/>
    <property type="match status" value="1"/>
</dbReference>
<accession>A0AAV8A9Q5</accession>
<feature type="binding site" evidence="12">
    <location>
        <position position="841"/>
    </location>
    <ligand>
        <name>[4Fe-4S] cluster</name>
        <dbReference type="ChEBI" id="CHEBI:49883"/>
        <label>3</label>
    </ligand>
</feature>
<evidence type="ECO:0000256" key="2">
    <source>
        <dbReference type="ARBA" id="ARBA00022485"/>
    </source>
</evidence>
<dbReference type="InterPro" id="IPR011766">
    <property type="entry name" value="TPP_enzyme_TPP-bd"/>
</dbReference>
<evidence type="ECO:0000256" key="10">
    <source>
        <dbReference type="ARBA" id="ARBA00067011"/>
    </source>
</evidence>
<dbReference type="SUPFAM" id="SSF52922">
    <property type="entry name" value="TK C-terminal domain-like"/>
    <property type="match status" value="1"/>
</dbReference>
<evidence type="ECO:0000256" key="11">
    <source>
        <dbReference type="ARBA" id="ARBA00076877"/>
    </source>
</evidence>
<feature type="binding site" evidence="12">
    <location>
        <position position="776"/>
    </location>
    <ligand>
        <name>[4Fe-4S] cluster</name>
        <dbReference type="ChEBI" id="CHEBI:49883"/>
        <label>2</label>
    </ligand>
</feature>
<dbReference type="InterPro" id="IPR011895">
    <property type="entry name" value="Pyrv_flavodox_OxRed"/>
</dbReference>
<dbReference type="GO" id="GO:0030976">
    <property type="term" value="F:thiamine pyrophosphate binding"/>
    <property type="evidence" value="ECO:0007669"/>
    <property type="project" value="InterPro"/>
</dbReference>
<dbReference type="FunFam" id="3.40.50.920:FF:000007">
    <property type="entry name" value="Pyruvate:ferredoxin (Flavodoxin) oxidoreductase"/>
    <property type="match status" value="1"/>
</dbReference>
<evidence type="ECO:0000256" key="6">
    <source>
        <dbReference type="ARBA" id="ARBA00023004"/>
    </source>
</evidence>
<evidence type="ECO:0000256" key="5">
    <source>
        <dbReference type="ARBA" id="ARBA00023002"/>
    </source>
</evidence>
<dbReference type="InterPro" id="IPR002869">
    <property type="entry name" value="Pyrv_flavodox_OxRed_cen"/>
</dbReference>
<dbReference type="SUPFAM" id="SSF53323">
    <property type="entry name" value="Pyruvate-ferredoxin oxidoreductase, PFOR, domain III"/>
    <property type="match status" value="1"/>
</dbReference>
<feature type="binding site" evidence="12">
    <location>
        <position position="726"/>
    </location>
    <ligand>
        <name>[4Fe-4S] cluster</name>
        <dbReference type="ChEBI" id="CHEBI:49883"/>
        <label>2</label>
    </ligand>
</feature>
<comment type="catalytic activity">
    <reaction evidence="8">
        <text>pyruvate + NADP(+) + CoA = acetyl-CoA + CO2 + NADPH</text>
        <dbReference type="Rhea" id="RHEA:17425"/>
        <dbReference type="ChEBI" id="CHEBI:15361"/>
        <dbReference type="ChEBI" id="CHEBI:16526"/>
        <dbReference type="ChEBI" id="CHEBI:57287"/>
        <dbReference type="ChEBI" id="CHEBI:57288"/>
        <dbReference type="ChEBI" id="CHEBI:57783"/>
        <dbReference type="ChEBI" id="CHEBI:58349"/>
        <dbReference type="EC" id="1.2.1.51"/>
    </reaction>
</comment>
<evidence type="ECO:0000256" key="3">
    <source>
        <dbReference type="ARBA" id="ARBA00022723"/>
    </source>
</evidence>
<dbReference type="PROSITE" id="PS51379">
    <property type="entry name" value="4FE4S_FER_2"/>
    <property type="match status" value="2"/>
</dbReference>
<keyword evidence="7 12" id="KW-0411">Iron-sulfur</keyword>
<dbReference type="CDD" id="cd07034">
    <property type="entry name" value="TPP_PYR_PFOR_IOR-alpha_like"/>
    <property type="match status" value="1"/>
</dbReference>
<dbReference type="AlphaFoldDB" id="A0AAV8A9Q5"/>
<dbReference type="GO" id="GO:0051539">
    <property type="term" value="F:4 iron, 4 sulfur cluster binding"/>
    <property type="evidence" value="ECO:0007669"/>
    <property type="project" value="UniProtKB-KW"/>
</dbReference>
<dbReference type="Pfam" id="PF01558">
    <property type="entry name" value="POR"/>
    <property type="match status" value="1"/>
</dbReference>
<feature type="binding site" evidence="12">
    <location>
        <position position="1099"/>
    </location>
    <ligand>
        <name>[4Fe-4S] cluster</name>
        <dbReference type="ChEBI" id="CHEBI:49883"/>
        <label>3</label>
    </ligand>
</feature>
<keyword evidence="5" id="KW-0560">Oxidoreductase</keyword>
<keyword evidence="4" id="KW-0249">Electron transport</keyword>
<evidence type="ECO:0000313" key="14">
    <source>
        <dbReference type="EMBL" id="KAJ3450974.1"/>
    </source>
</evidence>
<dbReference type="Pfam" id="PF13237">
    <property type="entry name" value="Fer4_10"/>
    <property type="match status" value="1"/>
</dbReference>
<evidence type="ECO:0000256" key="7">
    <source>
        <dbReference type="ARBA" id="ARBA00023014"/>
    </source>
</evidence>
<feature type="binding site" evidence="12">
    <location>
        <position position="838"/>
    </location>
    <ligand>
        <name>[4Fe-4S] cluster</name>
        <dbReference type="ChEBI" id="CHEBI:49883"/>
        <label>3</label>
    </ligand>
</feature>
<dbReference type="GO" id="GO:0022900">
    <property type="term" value="P:electron transport chain"/>
    <property type="evidence" value="ECO:0007669"/>
    <property type="project" value="InterPro"/>
</dbReference>
<dbReference type="Gene3D" id="3.40.50.920">
    <property type="match status" value="1"/>
</dbReference>
<feature type="domain" description="4Fe-4S ferredoxin-type" evidence="13">
    <location>
        <begin position="707"/>
        <end position="736"/>
    </location>
</feature>
<dbReference type="PANTHER" id="PTHR32154">
    <property type="entry name" value="PYRUVATE-FLAVODOXIN OXIDOREDUCTASE-RELATED"/>
    <property type="match status" value="1"/>
</dbReference>
<dbReference type="FunFam" id="3.40.920.10:FF:000001">
    <property type="entry name" value="Pyruvate:ferredoxin (Flavodoxin) oxidoreductase"/>
    <property type="match status" value="1"/>
</dbReference>
<feature type="binding site" evidence="12">
    <location>
        <position position="779"/>
    </location>
    <ligand>
        <name>[4Fe-4S] cluster</name>
        <dbReference type="ChEBI" id="CHEBI:49883"/>
        <label>2</label>
    </ligand>
</feature>
<dbReference type="InterPro" id="IPR029061">
    <property type="entry name" value="THDP-binding"/>
</dbReference>
<keyword evidence="1" id="KW-0813">Transport</keyword>
<comment type="similarity">
    <text evidence="9">In the N-terminal section; belongs to the pyruvate:ferredoxin/flavodoxin oxidoreductase family.</text>
</comment>
<dbReference type="Gene3D" id="3.40.920.10">
    <property type="entry name" value="Pyruvate-ferredoxin oxidoreductase, PFOR, domain III"/>
    <property type="match status" value="1"/>
</dbReference>
<evidence type="ECO:0000256" key="4">
    <source>
        <dbReference type="ARBA" id="ARBA00022982"/>
    </source>
</evidence>
<dbReference type="FunFam" id="3.40.50.970:FF:000041">
    <property type="entry name" value="Pyruvate:ferredoxin (Flavodoxin) oxidoreductase"/>
    <property type="match status" value="1"/>
</dbReference>
<evidence type="ECO:0000256" key="1">
    <source>
        <dbReference type="ARBA" id="ARBA00022448"/>
    </source>
</evidence>